<feature type="domain" description="RNase H type-1" evidence="1">
    <location>
        <begin position="1"/>
        <end position="51"/>
    </location>
</feature>
<dbReference type="InterPro" id="IPR002156">
    <property type="entry name" value="RNaseH_domain"/>
</dbReference>
<sequence length="68" mass="7890">MVYQFISGRWDKNHPLNGLASEIEDLISKDWDREVKFSLAHREGNRLAHGLPKLGHSLDWAFFHFVVG</sequence>
<proteinExistence type="predicted"/>
<dbReference type="GO" id="GO:0003676">
    <property type="term" value="F:nucleic acid binding"/>
    <property type="evidence" value="ECO:0007669"/>
    <property type="project" value="InterPro"/>
</dbReference>
<evidence type="ECO:0000313" key="3">
    <source>
        <dbReference type="Proteomes" id="UP000634136"/>
    </source>
</evidence>
<dbReference type="Proteomes" id="UP000634136">
    <property type="component" value="Unassembled WGS sequence"/>
</dbReference>
<protein>
    <recommendedName>
        <fullName evidence="1">RNase H type-1 domain-containing protein</fullName>
    </recommendedName>
</protein>
<accession>A0A835CDT8</accession>
<reference evidence="2" key="1">
    <citation type="submission" date="2020-09" db="EMBL/GenBank/DDBJ databases">
        <title>Genome-Enabled Discovery of Anthraquinone Biosynthesis in Senna tora.</title>
        <authorList>
            <person name="Kang S.-H."/>
            <person name="Pandey R.P."/>
            <person name="Lee C.-M."/>
            <person name="Sim J.-S."/>
            <person name="Jeong J.-T."/>
            <person name="Choi B.-S."/>
            <person name="Jung M."/>
            <person name="Ginzburg D."/>
            <person name="Zhao K."/>
            <person name="Won S.Y."/>
            <person name="Oh T.-J."/>
            <person name="Yu Y."/>
            <person name="Kim N.-H."/>
            <person name="Lee O.R."/>
            <person name="Lee T.-H."/>
            <person name="Bashyal P."/>
            <person name="Kim T.-S."/>
            <person name="Lee W.-H."/>
            <person name="Kawkins C."/>
            <person name="Kim C.-K."/>
            <person name="Kim J.S."/>
            <person name="Ahn B.O."/>
            <person name="Rhee S.Y."/>
            <person name="Sohng J.K."/>
        </authorList>
    </citation>
    <scope>NUCLEOTIDE SEQUENCE</scope>
    <source>
        <tissue evidence="2">Leaf</tissue>
    </source>
</reference>
<keyword evidence="3" id="KW-1185">Reference proteome</keyword>
<evidence type="ECO:0000259" key="1">
    <source>
        <dbReference type="Pfam" id="PF13456"/>
    </source>
</evidence>
<dbReference type="GO" id="GO:0004523">
    <property type="term" value="F:RNA-DNA hybrid ribonuclease activity"/>
    <property type="evidence" value="ECO:0007669"/>
    <property type="project" value="InterPro"/>
</dbReference>
<dbReference type="Pfam" id="PF13456">
    <property type="entry name" value="RVT_3"/>
    <property type="match status" value="1"/>
</dbReference>
<gene>
    <name evidence="2" type="ORF">G2W53_005527</name>
</gene>
<dbReference type="AlphaFoldDB" id="A0A835CDT8"/>
<name>A0A835CDT8_9FABA</name>
<organism evidence="2 3">
    <name type="scientific">Senna tora</name>
    <dbReference type="NCBI Taxonomy" id="362788"/>
    <lineage>
        <taxon>Eukaryota</taxon>
        <taxon>Viridiplantae</taxon>
        <taxon>Streptophyta</taxon>
        <taxon>Embryophyta</taxon>
        <taxon>Tracheophyta</taxon>
        <taxon>Spermatophyta</taxon>
        <taxon>Magnoliopsida</taxon>
        <taxon>eudicotyledons</taxon>
        <taxon>Gunneridae</taxon>
        <taxon>Pentapetalae</taxon>
        <taxon>rosids</taxon>
        <taxon>fabids</taxon>
        <taxon>Fabales</taxon>
        <taxon>Fabaceae</taxon>
        <taxon>Caesalpinioideae</taxon>
        <taxon>Cassia clade</taxon>
        <taxon>Senna</taxon>
    </lineage>
</organism>
<dbReference type="EMBL" id="JAAIUW010000003">
    <property type="protein sequence ID" value="KAF7837045.1"/>
    <property type="molecule type" value="Genomic_DNA"/>
</dbReference>
<evidence type="ECO:0000313" key="2">
    <source>
        <dbReference type="EMBL" id="KAF7837045.1"/>
    </source>
</evidence>
<dbReference type="OrthoDB" id="1391789at2759"/>
<comment type="caution">
    <text evidence="2">The sequence shown here is derived from an EMBL/GenBank/DDBJ whole genome shotgun (WGS) entry which is preliminary data.</text>
</comment>